<dbReference type="EMBL" id="QSND01000004">
    <property type="protein sequence ID" value="KAA6448636.1"/>
    <property type="molecule type" value="Genomic_DNA"/>
</dbReference>
<proteinExistence type="predicted"/>
<name>A0A5M8RNT2_9BACI</name>
<comment type="caution">
    <text evidence="1">The sequence shown here is derived from an EMBL/GenBank/DDBJ whole genome shotgun (WGS) entry which is preliminary data.</text>
</comment>
<dbReference type="AlphaFoldDB" id="A0A5M8RNT2"/>
<evidence type="ECO:0000313" key="2">
    <source>
        <dbReference type="Proteomes" id="UP000324326"/>
    </source>
</evidence>
<gene>
    <name evidence="1" type="ORF">DX927_18930</name>
</gene>
<organism evidence="1 2">
    <name type="scientific">Bacillus swezeyi</name>
    <dbReference type="NCBI Taxonomy" id="1925020"/>
    <lineage>
        <taxon>Bacteria</taxon>
        <taxon>Bacillati</taxon>
        <taxon>Bacillota</taxon>
        <taxon>Bacilli</taxon>
        <taxon>Bacillales</taxon>
        <taxon>Bacillaceae</taxon>
        <taxon>Bacillus</taxon>
    </lineage>
</organism>
<reference evidence="1 2" key="1">
    <citation type="submission" date="2018-08" db="EMBL/GenBank/DDBJ databases">
        <title>Bacillus phenotypic plasticity.</title>
        <authorList>
            <person name="Hurtado E."/>
        </authorList>
    </citation>
    <scope>NUCLEOTIDE SEQUENCE [LARGE SCALE GENOMIC DNA]</scope>
    <source>
        <strain evidence="1 2">427</strain>
    </source>
</reference>
<evidence type="ECO:0000313" key="1">
    <source>
        <dbReference type="EMBL" id="KAA6448636.1"/>
    </source>
</evidence>
<protein>
    <submittedName>
        <fullName evidence="1">Uncharacterized protein</fullName>
    </submittedName>
</protein>
<accession>A0A5M8RNT2</accession>
<sequence length="65" mass="7414">MLIVAYFILAKFILKGKSESFPLKEIKKGTRLIFASVHMAPWMKGFTNDPISQVLKVYIKVVKSL</sequence>
<dbReference type="Proteomes" id="UP000324326">
    <property type="component" value="Unassembled WGS sequence"/>
</dbReference>